<evidence type="ECO:0000256" key="3">
    <source>
        <dbReference type="ARBA" id="ARBA00022606"/>
    </source>
</evidence>
<keyword evidence="3 10" id="KW-0716">Sensory transduction</keyword>
<dbReference type="InterPro" id="IPR004117">
    <property type="entry name" value="7tm6_olfct_rcpt"/>
</dbReference>
<keyword evidence="8 10" id="KW-0675">Receptor</keyword>
<reference evidence="11 12" key="1">
    <citation type="submission" date="2024-08" db="EMBL/GenBank/DDBJ databases">
        <authorList>
            <person name="Will J Nash"/>
            <person name="Angela Man"/>
            <person name="Seanna McTaggart"/>
            <person name="Kendall Baker"/>
            <person name="Tom Barker"/>
            <person name="Leah Catchpole"/>
            <person name="Alex Durrant"/>
            <person name="Karim Gharbi"/>
            <person name="Naomi Irish"/>
            <person name="Gemy Kaithakottil"/>
            <person name="Debby Ku"/>
            <person name="Aaliyah Providence"/>
            <person name="Felix Shaw"/>
            <person name="David Swarbreck"/>
            <person name="Chris Watkins"/>
            <person name="Ann M. McCartney"/>
            <person name="Giulio Formenti"/>
            <person name="Alice Mouton"/>
            <person name="Noel Vella"/>
            <person name="Bjorn M von Reumont"/>
            <person name="Adriana Vella"/>
            <person name="Wilfried Haerty"/>
        </authorList>
    </citation>
    <scope>NUCLEOTIDE SEQUENCE [LARGE SCALE GENOMIC DNA]</scope>
</reference>
<keyword evidence="5 10" id="KW-0552">Olfaction</keyword>
<evidence type="ECO:0000256" key="6">
    <source>
        <dbReference type="ARBA" id="ARBA00022989"/>
    </source>
</evidence>
<evidence type="ECO:0000256" key="1">
    <source>
        <dbReference type="ARBA" id="ARBA00004651"/>
    </source>
</evidence>
<keyword evidence="9 10" id="KW-0807">Transducer</keyword>
<comment type="similarity">
    <text evidence="10">Belongs to the insect chemoreceptor superfamily. Heteromeric odorant receptor channel (TC 1.A.69) family.</text>
</comment>
<evidence type="ECO:0000256" key="5">
    <source>
        <dbReference type="ARBA" id="ARBA00022725"/>
    </source>
</evidence>
<evidence type="ECO:0000256" key="9">
    <source>
        <dbReference type="ARBA" id="ARBA00023224"/>
    </source>
</evidence>
<evidence type="ECO:0000256" key="2">
    <source>
        <dbReference type="ARBA" id="ARBA00022475"/>
    </source>
</evidence>
<feature type="transmembrane region" description="Helical" evidence="10">
    <location>
        <begin position="280"/>
        <end position="304"/>
    </location>
</feature>
<evidence type="ECO:0000256" key="10">
    <source>
        <dbReference type="RuleBase" id="RU351113"/>
    </source>
</evidence>
<keyword evidence="7 10" id="KW-0472">Membrane</keyword>
<feature type="transmembrane region" description="Helical" evidence="10">
    <location>
        <begin position="52"/>
        <end position="74"/>
    </location>
</feature>
<keyword evidence="12" id="KW-1185">Reference proteome</keyword>
<evidence type="ECO:0000313" key="11">
    <source>
        <dbReference type="EMBL" id="CAL7936659.1"/>
    </source>
</evidence>
<feature type="transmembrane region" description="Helical" evidence="10">
    <location>
        <begin position="316"/>
        <end position="336"/>
    </location>
</feature>
<comment type="subcellular location">
    <subcellularLocation>
        <location evidence="1 10">Cell membrane</location>
        <topology evidence="1 10">Multi-pass membrane protein</topology>
    </subcellularLocation>
</comment>
<comment type="caution">
    <text evidence="10">Lacks conserved residue(s) required for the propagation of feature annotation.</text>
</comment>
<dbReference type="Pfam" id="PF02949">
    <property type="entry name" value="7tm_6"/>
    <property type="match status" value="1"/>
</dbReference>
<keyword evidence="4 10" id="KW-0812">Transmembrane</keyword>
<evidence type="ECO:0000313" key="12">
    <source>
        <dbReference type="Proteomes" id="UP001642520"/>
    </source>
</evidence>
<dbReference type="Proteomes" id="UP001642520">
    <property type="component" value="Unassembled WGS sequence"/>
</dbReference>
<keyword evidence="2" id="KW-1003">Cell membrane</keyword>
<accession>A0ABP1N9R9</accession>
<feature type="transmembrane region" description="Helical" evidence="10">
    <location>
        <begin position="138"/>
        <end position="160"/>
    </location>
</feature>
<organism evidence="11 12">
    <name type="scientific">Xylocopa violacea</name>
    <name type="common">Violet carpenter bee</name>
    <name type="synonym">Apis violacea</name>
    <dbReference type="NCBI Taxonomy" id="135666"/>
    <lineage>
        <taxon>Eukaryota</taxon>
        <taxon>Metazoa</taxon>
        <taxon>Ecdysozoa</taxon>
        <taxon>Arthropoda</taxon>
        <taxon>Hexapoda</taxon>
        <taxon>Insecta</taxon>
        <taxon>Pterygota</taxon>
        <taxon>Neoptera</taxon>
        <taxon>Endopterygota</taxon>
        <taxon>Hymenoptera</taxon>
        <taxon>Apocrita</taxon>
        <taxon>Aculeata</taxon>
        <taxon>Apoidea</taxon>
        <taxon>Anthophila</taxon>
        <taxon>Apidae</taxon>
        <taxon>Xylocopa</taxon>
        <taxon>Xylocopa</taxon>
    </lineage>
</organism>
<keyword evidence="6 10" id="KW-1133">Transmembrane helix</keyword>
<evidence type="ECO:0000256" key="8">
    <source>
        <dbReference type="ARBA" id="ARBA00023170"/>
    </source>
</evidence>
<evidence type="ECO:0000256" key="4">
    <source>
        <dbReference type="ARBA" id="ARBA00022692"/>
    </source>
</evidence>
<dbReference type="EMBL" id="CAXAJV020001287">
    <property type="protein sequence ID" value="CAL7936659.1"/>
    <property type="molecule type" value="Genomic_DNA"/>
</dbReference>
<name>A0ABP1N9R9_XYLVO</name>
<sequence length="408" mass="46538">MVNLSEQHAILNPAHVHDYEYSIQINRWLLKPIGAWPTSSRVTKLERVSKKVLNFTCHSLMIFTVAPCLLYILLEDATMELRMKVIGPMSHWLMGALNYCCLLTRTNEILKCVEHVERDWQTVSKASHREIMLRNAKVGRLIACVSALCMHIGVFSYTVITGFGKMVFYVGNDSYSMYRLPCPMYTKLMDVRFSPVNEIVFALQLLSGFIVNSVTVGACGLAVFLAMHSCGQLNVVVSKLDDLVNEKVEKEEQRIVQRKLGFIVEHHLRTLSLVRYIEKVMNLICLVELVGCTFNMCMLEYYILTEKSKETVASYGILYASMAFNIFIFCYIGEIITEQCKKVGEKVYMTEWYRLHHKTAIGLVMIISRSSSVIKITAGKLVHLSVATFGDVFKTSFAYFNMLRTVVM</sequence>
<comment type="caution">
    <text evidence="11">The sequence shown here is derived from an EMBL/GenBank/DDBJ whole genome shotgun (WGS) entry which is preliminary data.</text>
</comment>
<gene>
    <name evidence="11" type="ORF">XYLVIOL_LOCUS2298</name>
</gene>
<feature type="transmembrane region" description="Helical" evidence="10">
    <location>
        <begin position="199"/>
        <end position="225"/>
    </location>
</feature>
<protein>
    <recommendedName>
        <fullName evidence="10">Odorant receptor</fullName>
    </recommendedName>
</protein>
<proteinExistence type="inferred from homology"/>
<evidence type="ECO:0000256" key="7">
    <source>
        <dbReference type="ARBA" id="ARBA00023136"/>
    </source>
</evidence>
<dbReference type="PANTHER" id="PTHR21137:SF35">
    <property type="entry name" value="ODORANT RECEPTOR 19A-RELATED"/>
    <property type="match status" value="1"/>
</dbReference>
<dbReference type="PANTHER" id="PTHR21137">
    <property type="entry name" value="ODORANT RECEPTOR"/>
    <property type="match status" value="1"/>
</dbReference>